<reference evidence="1 2" key="1">
    <citation type="submission" date="2023-11" db="EMBL/GenBank/DDBJ databases">
        <title>Coraliomargarita sp. nov., isolated from marine algae.</title>
        <authorList>
            <person name="Lee J.K."/>
            <person name="Baek J.H."/>
            <person name="Kim J.M."/>
            <person name="Choi D.G."/>
            <person name="Jeon C.O."/>
        </authorList>
    </citation>
    <scope>NUCLEOTIDE SEQUENCE [LARGE SCALE GENOMIC DNA]</scope>
    <source>
        <strain evidence="1 2">J2-16</strain>
    </source>
</reference>
<sequence length="227" mass="26719">MSVAQLDLTTARTPSEYIAWFSPILEQISEREDNREAALLHENEYKFFYEELFPLYCLLKLKEQDWSEARFQPIKGNQSYDVKVEGLPIEFLEITTTNFDGDERFRMQQLMTEGSVDALNPICHDERGRPVGIQNEGEMRDHQQLIVEETQKIHERITRKNSRTYPSKTALLVYYNDYKCYPSETDRSAFEALVNELHPQWSENFTALFLVGAKGEQTFEWLTQDIR</sequence>
<keyword evidence="2" id="KW-1185">Reference proteome</keyword>
<proteinExistence type="predicted"/>
<protein>
    <submittedName>
        <fullName evidence="1">Uncharacterized protein</fullName>
    </submittedName>
</protein>
<dbReference type="RefSeq" id="WP_319833438.1">
    <property type="nucleotide sequence ID" value="NZ_CP138858.1"/>
</dbReference>
<dbReference type="Proteomes" id="UP001324993">
    <property type="component" value="Chromosome"/>
</dbReference>
<evidence type="ECO:0000313" key="1">
    <source>
        <dbReference type="EMBL" id="WPJ96579.1"/>
    </source>
</evidence>
<name>A0ABZ0RMY5_9BACT</name>
<gene>
    <name evidence="1" type="ORF">SH580_02535</name>
</gene>
<accession>A0ABZ0RMY5</accession>
<dbReference type="EMBL" id="CP138858">
    <property type="protein sequence ID" value="WPJ96579.1"/>
    <property type="molecule type" value="Genomic_DNA"/>
</dbReference>
<evidence type="ECO:0000313" key="2">
    <source>
        <dbReference type="Proteomes" id="UP001324993"/>
    </source>
</evidence>
<organism evidence="1 2">
    <name type="scientific">Coraliomargarita algicola</name>
    <dbReference type="NCBI Taxonomy" id="3092156"/>
    <lineage>
        <taxon>Bacteria</taxon>
        <taxon>Pseudomonadati</taxon>
        <taxon>Verrucomicrobiota</taxon>
        <taxon>Opitutia</taxon>
        <taxon>Puniceicoccales</taxon>
        <taxon>Coraliomargaritaceae</taxon>
        <taxon>Coraliomargarita</taxon>
    </lineage>
</organism>